<dbReference type="Proteomes" id="UP000604046">
    <property type="component" value="Unassembled WGS sequence"/>
</dbReference>
<gene>
    <name evidence="3" type="primary">rqcH</name>
    <name evidence="3" type="ORF">SNAT2548_LOCUS26844</name>
</gene>
<reference evidence="3" key="1">
    <citation type="submission" date="2021-02" db="EMBL/GenBank/DDBJ databases">
        <authorList>
            <person name="Dougan E. K."/>
            <person name="Rhodes N."/>
            <person name="Thang M."/>
            <person name="Chan C."/>
        </authorList>
    </citation>
    <scope>NUCLEOTIDE SEQUENCE</scope>
</reference>
<evidence type="ECO:0000313" key="3">
    <source>
        <dbReference type="EMBL" id="CAE7477919.1"/>
    </source>
</evidence>
<dbReference type="AlphaFoldDB" id="A0A812SFF2"/>
<dbReference type="InterPro" id="IPR051608">
    <property type="entry name" value="RQC_Subunit_NEMF"/>
</dbReference>
<keyword evidence="1" id="KW-0732">Signal</keyword>
<dbReference type="PANTHER" id="PTHR15239:SF6">
    <property type="entry name" value="RIBOSOME QUALITY CONTROL COMPLEX SUBUNIT NEMF"/>
    <property type="match status" value="1"/>
</dbReference>
<comment type="caution">
    <text evidence="3">The sequence shown here is derived from an EMBL/GenBank/DDBJ whole genome shotgun (WGS) entry which is preliminary data.</text>
</comment>
<dbReference type="GO" id="GO:0000049">
    <property type="term" value="F:tRNA binding"/>
    <property type="evidence" value="ECO:0007669"/>
    <property type="project" value="TreeGrafter"/>
</dbReference>
<feature type="signal peptide" evidence="1">
    <location>
        <begin position="1"/>
        <end position="21"/>
    </location>
</feature>
<dbReference type="PANTHER" id="PTHR15239">
    <property type="entry name" value="NUCLEAR EXPORT MEDIATOR FACTOR NEMF"/>
    <property type="match status" value="1"/>
</dbReference>
<feature type="chain" id="PRO_5032833522" evidence="1">
    <location>
        <begin position="22"/>
        <end position="303"/>
    </location>
</feature>
<name>A0A812SFF2_9DINO</name>
<proteinExistence type="predicted"/>
<evidence type="ECO:0000259" key="2">
    <source>
        <dbReference type="Pfam" id="PF05670"/>
    </source>
</evidence>
<sequence length="303" mass="34209">MPLVVAKSALIWGAFAPSASSNSYPPRGEQLQLVWPARAAWAHRDADWEALQGLSISHLTFSPPKIPCKPDRCSSGKPLVFALNHEFFVVQGHLFVQGMSYEQFEAEQERELKRWKAELQKIEGLRSTVAGEADEEESVFDQALPLYQELCEQRYIRKPKVKAAARANQEETEEQKWRRKYGKDVDRFVSPNGHEVLAGRSASANERVSFELTFKDALWFHTDNGIPGSHVTIRAPVGEVGDEDIEFAAAVAAWHSKAREKLYAPVMYCQGYQLRKPARRRTGQVQVSGNYQQIDVRPALPDS</sequence>
<organism evidence="3 4">
    <name type="scientific">Symbiodinium natans</name>
    <dbReference type="NCBI Taxonomy" id="878477"/>
    <lineage>
        <taxon>Eukaryota</taxon>
        <taxon>Sar</taxon>
        <taxon>Alveolata</taxon>
        <taxon>Dinophyceae</taxon>
        <taxon>Suessiales</taxon>
        <taxon>Symbiodiniaceae</taxon>
        <taxon>Symbiodinium</taxon>
    </lineage>
</organism>
<dbReference type="GO" id="GO:1990112">
    <property type="term" value="C:RQC complex"/>
    <property type="evidence" value="ECO:0007669"/>
    <property type="project" value="TreeGrafter"/>
</dbReference>
<dbReference type="GO" id="GO:0043023">
    <property type="term" value="F:ribosomal large subunit binding"/>
    <property type="evidence" value="ECO:0007669"/>
    <property type="project" value="TreeGrafter"/>
</dbReference>
<feature type="domain" description="NFACT RNA-binding" evidence="2">
    <location>
        <begin position="187"/>
        <end position="288"/>
    </location>
</feature>
<dbReference type="EMBL" id="CAJNDS010002445">
    <property type="protein sequence ID" value="CAE7477919.1"/>
    <property type="molecule type" value="Genomic_DNA"/>
</dbReference>
<keyword evidence="4" id="KW-1185">Reference proteome</keyword>
<dbReference type="Pfam" id="PF05670">
    <property type="entry name" value="NFACT-R_1"/>
    <property type="match status" value="1"/>
</dbReference>
<evidence type="ECO:0000256" key="1">
    <source>
        <dbReference type="SAM" id="SignalP"/>
    </source>
</evidence>
<evidence type="ECO:0000313" key="4">
    <source>
        <dbReference type="Proteomes" id="UP000604046"/>
    </source>
</evidence>
<dbReference type="InterPro" id="IPR008532">
    <property type="entry name" value="NFACT_RNA-bd"/>
</dbReference>
<protein>
    <submittedName>
        <fullName evidence="3">RqcH protein</fullName>
    </submittedName>
</protein>
<accession>A0A812SFF2</accession>
<dbReference type="GO" id="GO:0072344">
    <property type="term" value="P:rescue of stalled ribosome"/>
    <property type="evidence" value="ECO:0007669"/>
    <property type="project" value="TreeGrafter"/>
</dbReference>
<dbReference type="OrthoDB" id="436717at2759"/>